<evidence type="ECO:0000313" key="11">
    <source>
        <dbReference type="Proteomes" id="UP000612352"/>
    </source>
</evidence>
<dbReference type="InterPro" id="IPR045540">
    <property type="entry name" value="YegS/DAGK_C"/>
</dbReference>
<keyword evidence="8" id="KW-1208">Phospholipid metabolism</keyword>
<dbReference type="SUPFAM" id="SSF111331">
    <property type="entry name" value="NAD kinase/diacylglycerol kinase-like"/>
    <property type="match status" value="1"/>
</dbReference>
<dbReference type="Gene3D" id="3.40.50.10330">
    <property type="entry name" value="Probable inorganic polyphosphate/atp-NAD kinase, domain 1"/>
    <property type="match status" value="1"/>
</dbReference>
<sequence>MSRLRIGLLTNPSAAHGAAQRTGRQVAHLLRIAGISVVELTASSAAVARARAMEIRETLTALVVVGGDGTVALGAQIVANTAVRLGVVPAGSGNDFARALGLDETDVEASVRNLLHALSRPVVTIDAIELRADVEDGHPAGAPSIAVGNVSLGFDALVNARANSSRLSPRLRYTGAVMRELASFRPYPYWIEVDGGPREEIDASLVTLCSTGIFGGGMRLVPDARVDDGLLDLAIVSGLGRGGLVRFFPRVFRGTHTDLSVFSVRQVREIRLGLREPMLLRAFADGEPRSQLPVRARVLPGAVRILADLSHADGRE</sequence>
<dbReference type="PROSITE" id="PS50146">
    <property type="entry name" value="DAGK"/>
    <property type="match status" value="1"/>
</dbReference>
<evidence type="ECO:0000256" key="6">
    <source>
        <dbReference type="ARBA" id="ARBA00022840"/>
    </source>
</evidence>
<comment type="caution">
    <text evidence="10">The sequence shown here is derived from an EMBL/GenBank/DDBJ whole genome shotgun (WGS) entry which is preliminary data.</text>
</comment>
<protein>
    <submittedName>
        <fullName evidence="10">Sphingosine kinase</fullName>
    </submittedName>
</protein>
<dbReference type="SMART" id="SM00046">
    <property type="entry name" value="DAGKc"/>
    <property type="match status" value="1"/>
</dbReference>
<evidence type="ECO:0000256" key="5">
    <source>
        <dbReference type="ARBA" id="ARBA00022777"/>
    </source>
</evidence>
<feature type="domain" description="DAGKc" evidence="9">
    <location>
        <begin position="1"/>
        <end position="132"/>
    </location>
</feature>
<dbReference type="GO" id="GO:0016301">
    <property type="term" value="F:kinase activity"/>
    <property type="evidence" value="ECO:0007669"/>
    <property type="project" value="UniProtKB-KW"/>
</dbReference>
<dbReference type="InterPro" id="IPR001206">
    <property type="entry name" value="Diacylglycerol_kinase_cat_dom"/>
</dbReference>
<proteinExistence type="inferred from homology"/>
<dbReference type="Pfam" id="PF00781">
    <property type="entry name" value="DAGK_cat"/>
    <property type="match status" value="1"/>
</dbReference>
<keyword evidence="4" id="KW-0547">Nucleotide-binding</keyword>
<keyword evidence="7" id="KW-0444">Lipid biosynthesis</keyword>
<keyword evidence="7" id="KW-0443">Lipid metabolism</keyword>
<dbReference type="InterPro" id="IPR050187">
    <property type="entry name" value="Lipid_Phosphate_FormReg"/>
</dbReference>
<evidence type="ECO:0000256" key="2">
    <source>
        <dbReference type="ARBA" id="ARBA00005983"/>
    </source>
</evidence>
<keyword evidence="5 10" id="KW-0418">Kinase</keyword>
<keyword evidence="3" id="KW-0808">Transferase</keyword>
<dbReference type="InterPro" id="IPR016064">
    <property type="entry name" value="NAD/diacylglycerol_kinase_sf"/>
</dbReference>
<dbReference type="Proteomes" id="UP000612352">
    <property type="component" value="Unassembled WGS sequence"/>
</dbReference>
<evidence type="ECO:0000256" key="8">
    <source>
        <dbReference type="ARBA" id="ARBA00023264"/>
    </source>
</evidence>
<evidence type="ECO:0000256" key="7">
    <source>
        <dbReference type="ARBA" id="ARBA00023209"/>
    </source>
</evidence>
<dbReference type="EMBL" id="JAEDAJ010000001">
    <property type="protein sequence ID" value="MBK0330043.1"/>
    <property type="molecule type" value="Genomic_DNA"/>
</dbReference>
<accession>A0ABS1B5X7</accession>
<evidence type="ECO:0000256" key="4">
    <source>
        <dbReference type="ARBA" id="ARBA00022741"/>
    </source>
</evidence>
<comment type="similarity">
    <text evidence="2">Belongs to the diacylglycerol/lipid kinase family.</text>
</comment>
<evidence type="ECO:0000256" key="1">
    <source>
        <dbReference type="ARBA" id="ARBA00001946"/>
    </source>
</evidence>
<keyword evidence="6" id="KW-0067">ATP-binding</keyword>
<evidence type="ECO:0000256" key="3">
    <source>
        <dbReference type="ARBA" id="ARBA00022679"/>
    </source>
</evidence>
<dbReference type="InterPro" id="IPR017438">
    <property type="entry name" value="ATP-NAD_kinase_N"/>
</dbReference>
<name>A0ABS1B5X7_9MICO</name>
<reference evidence="10 11" key="1">
    <citation type="submission" date="2020-12" db="EMBL/GenBank/DDBJ databases">
        <title>Brachybacterium sp. MASK1Z-5, whole genome shotgun sequence.</title>
        <authorList>
            <person name="Tuo L."/>
        </authorList>
    </citation>
    <scope>NUCLEOTIDE SEQUENCE [LARGE SCALE GENOMIC DNA]</scope>
    <source>
        <strain evidence="10 11">MASK1Z-5</strain>
    </source>
</reference>
<evidence type="ECO:0000259" key="9">
    <source>
        <dbReference type="PROSITE" id="PS50146"/>
    </source>
</evidence>
<organism evidence="10 11">
    <name type="scientific">Brachybacterium halotolerans</name>
    <dbReference type="NCBI Taxonomy" id="2795215"/>
    <lineage>
        <taxon>Bacteria</taxon>
        <taxon>Bacillati</taxon>
        <taxon>Actinomycetota</taxon>
        <taxon>Actinomycetes</taxon>
        <taxon>Micrococcales</taxon>
        <taxon>Dermabacteraceae</taxon>
        <taxon>Brachybacterium</taxon>
    </lineage>
</organism>
<dbReference type="PANTHER" id="PTHR12358:SF106">
    <property type="entry name" value="LIPID KINASE YEGS"/>
    <property type="match status" value="1"/>
</dbReference>
<dbReference type="PANTHER" id="PTHR12358">
    <property type="entry name" value="SPHINGOSINE KINASE"/>
    <property type="match status" value="1"/>
</dbReference>
<comment type="cofactor">
    <cofactor evidence="1">
        <name>Mg(2+)</name>
        <dbReference type="ChEBI" id="CHEBI:18420"/>
    </cofactor>
</comment>
<evidence type="ECO:0000313" key="10">
    <source>
        <dbReference type="EMBL" id="MBK0330043.1"/>
    </source>
</evidence>
<keyword evidence="7" id="KW-0594">Phospholipid biosynthesis</keyword>
<keyword evidence="11" id="KW-1185">Reference proteome</keyword>
<dbReference type="Pfam" id="PF19279">
    <property type="entry name" value="YegS_C"/>
    <property type="match status" value="1"/>
</dbReference>
<dbReference type="RefSeq" id="WP_200500708.1">
    <property type="nucleotide sequence ID" value="NZ_JAEDAJ010000001.1"/>
</dbReference>
<gene>
    <name evidence="10" type="ORF">I8D64_01305</name>
</gene>
<dbReference type="Gene3D" id="2.60.200.40">
    <property type="match status" value="1"/>
</dbReference>